<keyword evidence="2" id="KW-1133">Transmembrane helix</keyword>
<feature type="transmembrane region" description="Helical" evidence="2">
    <location>
        <begin position="89"/>
        <end position="119"/>
    </location>
</feature>
<gene>
    <name evidence="3" type="ORF">BdWA1_001034</name>
</gene>
<reference evidence="3" key="1">
    <citation type="journal article" date="2023" name="Nat. Microbiol.">
        <title>Babesia duncani multi-omics identifies virulence factors and drug targets.</title>
        <authorList>
            <person name="Singh P."/>
            <person name="Lonardi S."/>
            <person name="Liang Q."/>
            <person name="Vydyam P."/>
            <person name="Khabirova E."/>
            <person name="Fang T."/>
            <person name="Gihaz S."/>
            <person name="Thekkiniath J."/>
            <person name="Munshi M."/>
            <person name="Abel S."/>
            <person name="Ciampossin L."/>
            <person name="Batugedara G."/>
            <person name="Gupta M."/>
            <person name="Lu X.M."/>
            <person name="Lenz T."/>
            <person name="Chakravarty S."/>
            <person name="Cornillot E."/>
            <person name="Hu Y."/>
            <person name="Ma W."/>
            <person name="Gonzalez L.M."/>
            <person name="Sanchez S."/>
            <person name="Estrada K."/>
            <person name="Sanchez-Flores A."/>
            <person name="Montero E."/>
            <person name="Harb O.S."/>
            <person name="Le Roch K.G."/>
            <person name="Mamoun C.B."/>
        </authorList>
    </citation>
    <scope>NUCLEOTIDE SEQUENCE</scope>
    <source>
        <strain evidence="3">WA1</strain>
    </source>
</reference>
<dbReference type="RefSeq" id="XP_067804871.1">
    <property type="nucleotide sequence ID" value="XM_067946080.1"/>
</dbReference>
<name>A0AAD9PN96_9APIC</name>
<dbReference type="EMBL" id="JALLKP010000001">
    <property type="protein sequence ID" value="KAK2198029.1"/>
    <property type="molecule type" value="Genomic_DNA"/>
</dbReference>
<feature type="transmembrane region" description="Helical" evidence="2">
    <location>
        <begin position="185"/>
        <end position="203"/>
    </location>
</feature>
<feature type="transmembrane region" description="Helical" evidence="2">
    <location>
        <begin position="48"/>
        <end position="69"/>
    </location>
</feature>
<accession>A0AAD9PN96</accession>
<protein>
    <submittedName>
        <fullName evidence="3">Uncharacterized protein</fullName>
    </submittedName>
</protein>
<feature type="transmembrane region" description="Helical" evidence="2">
    <location>
        <begin position="600"/>
        <end position="619"/>
    </location>
</feature>
<proteinExistence type="predicted"/>
<comment type="caution">
    <text evidence="3">The sequence shown here is derived from an EMBL/GenBank/DDBJ whole genome shotgun (WGS) entry which is preliminary data.</text>
</comment>
<evidence type="ECO:0000256" key="1">
    <source>
        <dbReference type="SAM" id="MobiDB-lite"/>
    </source>
</evidence>
<feature type="transmembrane region" description="Helical" evidence="2">
    <location>
        <begin position="639"/>
        <end position="658"/>
    </location>
</feature>
<feature type="region of interest" description="Disordered" evidence="1">
    <location>
        <begin position="440"/>
        <end position="464"/>
    </location>
</feature>
<feature type="transmembrane region" description="Helical" evidence="2">
    <location>
        <begin position="758"/>
        <end position="776"/>
    </location>
</feature>
<dbReference type="KEGG" id="bdw:94335332"/>
<dbReference type="AlphaFoldDB" id="A0AAD9PN96"/>
<sequence length="839" mass="94245">MEWFSNRHAYYICSEDFMSMLTLLHLCCMICTGYGLRRHSTNAGELRVNIWALALASILFIVCLGFSNVPKDRSGGRKFTSLDNFFKWFLPFIIACSLVSFITLSIYHGTILFFALHLLLLAFALTGIPCIILFVVCFASVGLGMGCHVILLAYMFSDRQRLPKSLIRKGLGISIRHGALRNGKIILMDMLILGIQIVGGLIIHSRLSKLGHFLSVWKHKPSRFLGTFDSLRHLESITLQRCFDNGGIGTFTTLTSSNTNLTKLTQPSHHALESINSSSNFETFSISNPTNIDFDDEEDKVWSDFSMEHLNIQKPSQCNTERIFPCTTGLQTMGSSTFYLSREHFINSVMNFDKHPTRSGGDSIADSLPLMSQRTRNTTLRHNVQSNTGHLLAPLGTRDLRSTKGPDSIMDHMYSRLSFGEVAAYSSIYGSVTSQQDMKLSPTRAEDLSKHGSSLHSTELSRPEDTISSFELQIAPIKTSDSADKSSFTSFRSDDSLPGGFNRLGHDGEKFVHLDTTILNPIILGIYRMLPRCCRRCFTRIFSWLECLGEKRVVMNMNNWTGPLILPPMNKLGLFANTKIEGWYVEWMHNFNFHFQVSTVYETLWFCIYVAVLGGASSFRHYLTLNPNDAGRFLSTSRIIIMVLKFGACPLLTVFALFPLSRGKKRSAQYLYKLMLCLCLINWILELCDICTFPCTKYPGYVLQGPIAILTLMSMSGVYLCTRIPTFLALYFLFFISLFVIKLVYMKKLATMFLVMDSIAQITVGIGTMCFIAVPLDGNRRRLFSSFTLPYISYLEHMGISSIQKSFVGPGVDCVLSSPLCSVPPKEAIIPPVTPTLTP</sequence>
<feature type="transmembrane region" description="Helical" evidence="2">
    <location>
        <begin position="670"/>
        <end position="695"/>
    </location>
</feature>
<feature type="transmembrane region" description="Helical" evidence="2">
    <location>
        <begin position="131"/>
        <end position="156"/>
    </location>
</feature>
<dbReference type="GeneID" id="94335332"/>
<keyword evidence="2" id="KW-0812">Transmembrane</keyword>
<feature type="transmembrane region" description="Helical" evidence="2">
    <location>
        <begin position="701"/>
        <end position="721"/>
    </location>
</feature>
<evidence type="ECO:0000313" key="3">
    <source>
        <dbReference type="EMBL" id="KAK2198029.1"/>
    </source>
</evidence>
<feature type="transmembrane region" description="Helical" evidence="2">
    <location>
        <begin position="728"/>
        <end position="746"/>
    </location>
</feature>
<feature type="transmembrane region" description="Helical" evidence="2">
    <location>
        <begin position="17"/>
        <end position="36"/>
    </location>
</feature>
<keyword evidence="2" id="KW-0472">Membrane</keyword>
<dbReference type="Proteomes" id="UP001214638">
    <property type="component" value="Unassembled WGS sequence"/>
</dbReference>
<evidence type="ECO:0000313" key="4">
    <source>
        <dbReference type="Proteomes" id="UP001214638"/>
    </source>
</evidence>
<evidence type="ECO:0000256" key="2">
    <source>
        <dbReference type="SAM" id="Phobius"/>
    </source>
</evidence>
<organism evidence="3 4">
    <name type="scientific">Babesia duncani</name>
    <dbReference type="NCBI Taxonomy" id="323732"/>
    <lineage>
        <taxon>Eukaryota</taxon>
        <taxon>Sar</taxon>
        <taxon>Alveolata</taxon>
        <taxon>Apicomplexa</taxon>
        <taxon>Aconoidasida</taxon>
        <taxon>Piroplasmida</taxon>
        <taxon>Babesiidae</taxon>
        <taxon>Babesia</taxon>
    </lineage>
</organism>
<keyword evidence="4" id="KW-1185">Reference proteome</keyword>